<dbReference type="EMBL" id="LGCK01000010">
    <property type="protein sequence ID" value="KPL71600.1"/>
    <property type="molecule type" value="Genomic_DNA"/>
</dbReference>
<evidence type="ECO:0000313" key="1">
    <source>
        <dbReference type="EMBL" id="KPL71600.1"/>
    </source>
</evidence>
<protein>
    <recommendedName>
        <fullName evidence="3">Methyltransferase type 11 domain-containing protein</fullName>
    </recommendedName>
</protein>
<accession>A0A0P6XQB2</accession>
<dbReference type="Gene3D" id="3.40.50.150">
    <property type="entry name" value="Vaccinia Virus protein VP39"/>
    <property type="match status" value="1"/>
</dbReference>
<name>A0A0P6XQB2_9CHLR</name>
<dbReference type="InterPro" id="IPR029063">
    <property type="entry name" value="SAM-dependent_MTases_sf"/>
</dbReference>
<evidence type="ECO:0000313" key="2">
    <source>
        <dbReference type="Proteomes" id="UP000050430"/>
    </source>
</evidence>
<dbReference type="SUPFAM" id="SSF53335">
    <property type="entry name" value="S-adenosyl-L-methionine-dependent methyltransferases"/>
    <property type="match status" value="1"/>
</dbReference>
<comment type="caution">
    <text evidence="1">The sequence shown here is derived from an EMBL/GenBank/DDBJ whole genome shotgun (WGS) entry which is preliminary data.</text>
</comment>
<gene>
    <name evidence="1" type="ORF">ADM99_08935</name>
</gene>
<keyword evidence="2" id="KW-1185">Reference proteome</keyword>
<sequence length="273" mass="31469">MKPGYILPRVIRHFLPEKVTRALLLRGVIIRPGLETRAPEEAAARYQRELLAIGTDISGKHVLIFGYGGRFALACHLLKMGASHITLCEYAARPDEKANALLLPEFEKYLSTHFGKTIPRTEWITLLQGDIRELAIDPRLQKADIVCSTSVFEHLSDPSGILDALTGITNEKGIHIHFIDLRDHFFKYPFEMLTYDRETWTRWLNPTSNLNRWRLPAYENLFKDRFDQVDIQILERNLTTWNVISDNVLPEFKTGDAQIDSVTQIRVMARQKK</sequence>
<dbReference type="STRING" id="229920.ADM99_08935"/>
<organism evidence="1 2">
    <name type="scientific">Leptolinea tardivitalis</name>
    <dbReference type="NCBI Taxonomy" id="229920"/>
    <lineage>
        <taxon>Bacteria</taxon>
        <taxon>Bacillati</taxon>
        <taxon>Chloroflexota</taxon>
        <taxon>Anaerolineae</taxon>
        <taxon>Anaerolineales</taxon>
        <taxon>Anaerolineaceae</taxon>
        <taxon>Leptolinea</taxon>
    </lineage>
</organism>
<proteinExistence type="predicted"/>
<dbReference type="OrthoDB" id="5446002at2"/>
<reference evidence="1 2" key="1">
    <citation type="submission" date="2015-07" db="EMBL/GenBank/DDBJ databases">
        <title>Genome sequence of Leptolinea tardivitalis DSM 16556.</title>
        <authorList>
            <person name="Hemp J."/>
            <person name="Ward L.M."/>
            <person name="Pace L.A."/>
            <person name="Fischer W.W."/>
        </authorList>
    </citation>
    <scope>NUCLEOTIDE SEQUENCE [LARGE SCALE GENOMIC DNA]</scope>
    <source>
        <strain evidence="1 2">YMTK-2</strain>
    </source>
</reference>
<evidence type="ECO:0008006" key="3">
    <source>
        <dbReference type="Google" id="ProtNLM"/>
    </source>
</evidence>
<dbReference type="Proteomes" id="UP000050430">
    <property type="component" value="Unassembled WGS sequence"/>
</dbReference>
<dbReference type="RefSeq" id="WP_062420178.1">
    <property type="nucleotide sequence ID" value="NZ_BBYA01000001.1"/>
</dbReference>
<dbReference type="AlphaFoldDB" id="A0A0P6XQB2"/>